<dbReference type="InterPro" id="IPR002182">
    <property type="entry name" value="NB-ARC"/>
</dbReference>
<dbReference type="Pfam" id="PF00931">
    <property type="entry name" value="NB-ARC"/>
    <property type="match status" value="1"/>
</dbReference>
<evidence type="ECO:0000313" key="2">
    <source>
        <dbReference type="EMBL" id="EOH93679.1"/>
    </source>
</evidence>
<keyword evidence="3" id="KW-1185">Reference proteome</keyword>
<dbReference type="InterPro" id="IPR011990">
    <property type="entry name" value="TPR-like_helical_dom_sf"/>
</dbReference>
<dbReference type="Gene3D" id="3.40.50.300">
    <property type="entry name" value="P-loop containing nucleotide triphosphate hydrolases"/>
    <property type="match status" value="1"/>
</dbReference>
<dbReference type="PATRIC" id="fig|1158607.3.peg.2352"/>
<feature type="domain" description="NB-ARC" evidence="1">
    <location>
        <begin position="167"/>
        <end position="334"/>
    </location>
</feature>
<dbReference type="SUPFAM" id="SSF52540">
    <property type="entry name" value="P-loop containing nucleoside triphosphate hydrolases"/>
    <property type="match status" value="1"/>
</dbReference>
<dbReference type="GO" id="GO:0043531">
    <property type="term" value="F:ADP binding"/>
    <property type="evidence" value="ECO:0007669"/>
    <property type="project" value="InterPro"/>
</dbReference>
<protein>
    <recommendedName>
        <fullName evidence="1">NB-ARC domain-containing protein</fullName>
    </recommendedName>
</protein>
<comment type="caution">
    <text evidence="2">The sequence shown here is derived from an EMBL/GenBank/DDBJ whole genome shotgun (WGS) entry which is preliminary data.</text>
</comment>
<dbReference type="EMBL" id="AJAQ01000016">
    <property type="protein sequence ID" value="EOH93679.1"/>
    <property type="molecule type" value="Genomic_DNA"/>
</dbReference>
<dbReference type="AlphaFoldDB" id="R2T067"/>
<dbReference type="InterPro" id="IPR027417">
    <property type="entry name" value="P-loop_NTPase"/>
</dbReference>
<reference evidence="2 3" key="1">
    <citation type="submission" date="2013-02" db="EMBL/GenBank/DDBJ databases">
        <title>The Genome Sequence of Enterococcus pallens BAA-351.</title>
        <authorList>
            <consortium name="The Broad Institute Genome Sequencing Platform"/>
            <consortium name="The Broad Institute Genome Sequencing Center for Infectious Disease"/>
            <person name="Earl A.M."/>
            <person name="Gilmore M.S."/>
            <person name="Lebreton F."/>
            <person name="Walker B."/>
            <person name="Young S.K."/>
            <person name="Zeng Q."/>
            <person name="Gargeya S."/>
            <person name="Fitzgerald M."/>
            <person name="Haas B."/>
            <person name="Abouelleil A."/>
            <person name="Alvarado L."/>
            <person name="Arachchi H.M."/>
            <person name="Berlin A.M."/>
            <person name="Chapman S.B."/>
            <person name="Dewar J."/>
            <person name="Goldberg J."/>
            <person name="Griggs A."/>
            <person name="Gujja S."/>
            <person name="Hansen M."/>
            <person name="Howarth C."/>
            <person name="Imamovic A."/>
            <person name="Larimer J."/>
            <person name="McCowan C."/>
            <person name="Murphy C."/>
            <person name="Neiman D."/>
            <person name="Pearson M."/>
            <person name="Priest M."/>
            <person name="Roberts A."/>
            <person name="Saif S."/>
            <person name="Shea T."/>
            <person name="Sisk P."/>
            <person name="Sykes S."/>
            <person name="Wortman J."/>
            <person name="Nusbaum C."/>
            <person name="Birren B."/>
        </authorList>
    </citation>
    <scope>NUCLEOTIDE SEQUENCE [LARGE SCALE GENOMIC DNA]</scope>
    <source>
        <strain evidence="2 3">ATCC BAA-351</strain>
    </source>
</reference>
<accession>R2T067</accession>
<evidence type="ECO:0000259" key="1">
    <source>
        <dbReference type="Pfam" id="PF00931"/>
    </source>
</evidence>
<dbReference type="HOGENOM" id="CLU_319772_0_0_9"/>
<dbReference type="eggNOG" id="COG0457">
    <property type="taxonomic scope" value="Bacteria"/>
</dbReference>
<sequence>MSDNARQMRKIRSKIAYNLIKLIPNVKLLTDDYFSVSESTIIDCRAGRANPSKGTMRLLLPRIKLVYQENYYDADKENLAEMRSLLNNFNQDLMALGVFAQSNEPKYIEPDENICKQLIPYCLNLIEYDRLSVPYWLTYRPDDQKKLSFPPYLSPSKMKGQIIIGREKECEEIHQLLNTCKDPIYLYSMAGLGKTTIVQKYVRVYSDRLDLMISVPSSSKNVCYDVLNELAPEQLNYSNDNSTGKNIIKALYKFAEGMKNYEKQVLLIIDNLDSDDQLFSIDHLKPLRDIGWKILITTRITNEAIASKTIYEIKHLSEENCIRLFNYYYFDNEAKQELFPNQEKKLRKLLKILKYHTYLTQLVAQVGKSSGADISELLDTIVEKKTNTLKLDGILDAKVYDKREHKNRKIRNIILTLINMSKLDKNEKRILGYFTLMPDTPSSQQLLIQWMSDEKELLPIPLCTVLTGLCEKSLLLKGNSGDREYKCHSLVQNALTMDKETKDSFDYLPFIKNVTQYLNFPYDGVERTDIFKNLPNLSVILAKYNEETKERYQLIKQYLSCCIYFGCCNTECLEYKEEMLNLFNKFYSTESENYQLEKIICQYINNETYFQASNEIGKASKVRKMRMITAEAAKSYYEEKPLLCIRINQMYASSLNRDGEFEEALKLLNEQEKNIQFALQQKDLSNTDEWNYALFRNYELLGIVSNAQWLDDKSKSLEEILTIRKKYLKIGKTFLTKDSYKLRSCYNDLGMTYLYMYDEKKDDSLLNEAEHYLQLSYQIAVERYGENSSQCITATKNVASLFIRRYDFAKAKMYATIAYMLRKSKTNSDSTRGLMIDARFLGLIHLKEFQHQTTKERSLLEKALEYSKEALEISERLHAGEDNRDSRRNRARIQEIEQEIDYFDNSQE</sequence>
<evidence type="ECO:0000313" key="3">
    <source>
        <dbReference type="Proteomes" id="UP000013782"/>
    </source>
</evidence>
<dbReference type="Proteomes" id="UP000013782">
    <property type="component" value="Unassembled WGS sequence"/>
</dbReference>
<name>R2T067_9ENTE</name>
<organism evidence="2 3">
    <name type="scientific">Enterococcus pallens ATCC BAA-351</name>
    <dbReference type="NCBI Taxonomy" id="1158607"/>
    <lineage>
        <taxon>Bacteria</taxon>
        <taxon>Bacillati</taxon>
        <taxon>Bacillota</taxon>
        <taxon>Bacilli</taxon>
        <taxon>Lactobacillales</taxon>
        <taxon>Enterococcaceae</taxon>
        <taxon>Enterococcus</taxon>
    </lineage>
</organism>
<gene>
    <name evidence="2" type="ORF">UAU_02375</name>
</gene>
<proteinExistence type="predicted"/>
<dbReference type="Gene3D" id="1.25.40.10">
    <property type="entry name" value="Tetratricopeptide repeat domain"/>
    <property type="match status" value="1"/>
</dbReference>